<dbReference type="PROSITE" id="PS50404">
    <property type="entry name" value="GST_NTER"/>
    <property type="match status" value="1"/>
</dbReference>
<dbReference type="Gene3D" id="3.40.30.10">
    <property type="entry name" value="Glutaredoxin"/>
    <property type="match status" value="1"/>
</dbReference>
<dbReference type="SUPFAM" id="SSF52833">
    <property type="entry name" value="Thioredoxin-like"/>
    <property type="match status" value="1"/>
</dbReference>
<dbReference type="AlphaFoldDB" id="A0A1M7YQW3"/>
<dbReference type="SFLD" id="SFLDG00358">
    <property type="entry name" value="Main_(cytGST)"/>
    <property type="match status" value="1"/>
</dbReference>
<dbReference type="CDD" id="cd03057">
    <property type="entry name" value="GST_N_Beta"/>
    <property type="match status" value="1"/>
</dbReference>
<dbReference type="Proteomes" id="UP000184600">
    <property type="component" value="Unassembled WGS sequence"/>
</dbReference>
<reference evidence="5" key="1">
    <citation type="submission" date="2016-12" db="EMBL/GenBank/DDBJ databases">
        <authorList>
            <person name="Rodrigo-Torres L."/>
            <person name="Arahal R.D."/>
            <person name="Lucena T."/>
        </authorList>
    </citation>
    <scope>NUCLEOTIDE SEQUENCE [LARGE SCALE GENOMIC DNA]</scope>
</reference>
<gene>
    <name evidence="4" type="primary">gst</name>
    <name evidence="4" type="ORF">VQ7734_00709</name>
</gene>
<dbReference type="EMBL" id="FRFG01000010">
    <property type="protein sequence ID" value="SHO54990.1"/>
    <property type="molecule type" value="Genomic_DNA"/>
</dbReference>
<name>A0A1M7YQW3_9VIBR</name>
<evidence type="ECO:0000256" key="1">
    <source>
        <dbReference type="RuleBase" id="RU003494"/>
    </source>
</evidence>
<dbReference type="InterPro" id="IPR040079">
    <property type="entry name" value="Glutathione_S-Trfase"/>
</dbReference>
<evidence type="ECO:0000313" key="4">
    <source>
        <dbReference type="EMBL" id="SHO54990.1"/>
    </source>
</evidence>
<protein>
    <submittedName>
        <fullName evidence="4">Glutathione S-transferase GST-4.5</fullName>
        <ecNumber evidence="4">2.5.1.18</ecNumber>
    </submittedName>
</protein>
<dbReference type="GO" id="GO:0004364">
    <property type="term" value="F:glutathione transferase activity"/>
    <property type="evidence" value="ECO:0007669"/>
    <property type="project" value="UniProtKB-EC"/>
</dbReference>
<organism evidence="4 5">
    <name type="scientific">Vibrio quintilis</name>
    <dbReference type="NCBI Taxonomy" id="1117707"/>
    <lineage>
        <taxon>Bacteria</taxon>
        <taxon>Pseudomonadati</taxon>
        <taxon>Pseudomonadota</taxon>
        <taxon>Gammaproteobacteria</taxon>
        <taxon>Vibrionales</taxon>
        <taxon>Vibrionaceae</taxon>
        <taxon>Vibrio</taxon>
    </lineage>
</organism>
<accession>A0A1M7YQW3</accession>
<dbReference type="InterPro" id="IPR036282">
    <property type="entry name" value="Glutathione-S-Trfase_C_sf"/>
</dbReference>
<dbReference type="InterPro" id="IPR004046">
    <property type="entry name" value="GST_C"/>
</dbReference>
<dbReference type="InterPro" id="IPR036249">
    <property type="entry name" value="Thioredoxin-like_sf"/>
</dbReference>
<sequence length="214" mass="24050">MYQLYYAPQTASMAAHFLLRHMNLNYELILLDKKNNEHKSPEYLKINPAGRIPALVADGQAIFESPAICIHLCESHPESGLIPAVGEANRPLFFQWLAYLNNTLQTELMVRYYPQRHTTDEQGIPAVVAAQDERIAEALAVINDQLTGNQYLLGDQLSACDYFFFMLAGWATPVEKSPLTFPAIKAYLQRMSQLPVVKAVCDVEGVDLSPYQES</sequence>
<dbReference type="OrthoDB" id="5740960at2"/>
<dbReference type="SFLD" id="SFLDG01150">
    <property type="entry name" value="Main.1:_Beta-like"/>
    <property type="match status" value="1"/>
</dbReference>
<dbReference type="PANTHER" id="PTHR44051">
    <property type="entry name" value="GLUTATHIONE S-TRANSFERASE-RELATED"/>
    <property type="match status" value="1"/>
</dbReference>
<keyword evidence="5" id="KW-1185">Reference proteome</keyword>
<dbReference type="Gene3D" id="1.20.1050.10">
    <property type="match status" value="1"/>
</dbReference>
<proteinExistence type="inferred from homology"/>
<feature type="domain" description="GST C-terminal" evidence="3">
    <location>
        <begin position="86"/>
        <end position="214"/>
    </location>
</feature>
<dbReference type="SUPFAM" id="SSF47616">
    <property type="entry name" value="GST C-terminal domain-like"/>
    <property type="match status" value="1"/>
</dbReference>
<dbReference type="PROSITE" id="PS50405">
    <property type="entry name" value="GST_CTER"/>
    <property type="match status" value="1"/>
</dbReference>
<dbReference type="STRING" id="1117707.VQ7734_00709"/>
<dbReference type="PANTHER" id="PTHR44051:SF8">
    <property type="entry name" value="GLUTATHIONE S-TRANSFERASE GSTA"/>
    <property type="match status" value="1"/>
</dbReference>
<dbReference type="Pfam" id="PF00043">
    <property type="entry name" value="GST_C"/>
    <property type="match status" value="1"/>
</dbReference>
<feature type="domain" description="GST N-terminal" evidence="2">
    <location>
        <begin position="1"/>
        <end position="80"/>
    </location>
</feature>
<dbReference type="Pfam" id="PF02798">
    <property type="entry name" value="GST_N"/>
    <property type="match status" value="1"/>
</dbReference>
<dbReference type="InterPro" id="IPR010987">
    <property type="entry name" value="Glutathione-S-Trfase_C-like"/>
</dbReference>
<evidence type="ECO:0000259" key="3">
    <source>
        <dbReference type="PROSITE" id="PS50405"/>
    </source>
</evidence>
<dbReference type="RefSeq" id="WP_073579895.1">
    <property type="nucleotide sequence ID" value="NZ_AP024898.1"/>
</dbReference>
<comment type="similarity">
    <text evidence="1">Belongs to the GST superfamily.</text>
</comment>
<dbReference type="InterPro" id="IPR004045">
    <property type="entry name" value="Glutathione_S-Trfase_N"/>
</dbReference>
<evidence type="ECO:0000313" key="5">
    <source>
        <dbReference type="Proteomes" id="UP000184600"/>
    </source>
</evidence>
<keyword evidence="4" id="KW-0808">Transferase</keyword>
<dbReference type="CDD" id="cd03188">
    <property type="entry name" value="GST_C_Beta"/>
    <property type="match status" value="1"/>
</dbReference>
<evidence type="ECO:0000259" key="2">
    <source>
        <dbReference type="PROSITE" id="PS50404"/>
    </source>
</evidence>
<dbReference type="EC" id="2.5.1.18" evidence="4"/>
<dbReference type="SFLD" id="SFLDS00019">
    <property type="entry name" value="Glutathione_Transferase_(cytos"/>
    <property type="match status" value="1"/>
</dbReference>